<dbReference type="EMBL" id="LT882684">
    <property type="protein sequence ID" value="SMY27668.1"/>
    <property type="molecule type" value="Genomic_DNA"/>
</dbReference>
<protein>
    <recommendedName>
        <fullName evidence="9">PQ loop repeat protein</fullName>
    </recommendedName>
</protein>
<reference evidence="7 8" key="1">
    <citation type="submission" date="2016-10" db="EMBL/GenBank/DDBJ databases">
        <authorList>
            <person name="Varghese N."/>
        </authorList>
    </citation>
    <scope>NUCLEOTIDE SEQUENCE [LARGE SCALE GENOMIC DNA]</scope>
</reference>
<proteinExistence type="predicted"/>
<dbReference type="GO" id="GO:0016020">
    <property type="term" value="C:membrane"/>
    <property type="evidence" value="ECO:0007669"/>
    <property type="project" value="UniProtKB-SubCell"/>
</dbReference>
<feature type="region of interest" description="Disordered" evidence="5">
    <location>
        <begin position="822"/>
        <end position="949"/>
    </location>
</feature>
<feature type="region of interest" description="Disordered" evidence="5">
    <location>
        <begin position="647"/>
        <end position="733"/>
    </location>
</feature>
<evidence type="ECO:0000256" key="4">
    <source>
        <dbReference type="ARBA" id="ARBA00023136"/>
    </source>
</evidence>
<feature type="region of interest" description="Disordered" evidence="5">
    <location>
        <begin position="341"/>
        <end position="367"/>
    </location>
</feature>
<evidence type="ECO:0000256" key="5">
    <source>
        <dbReference type="SAM" id="MobiDB-lite"/>
    </source>
</evidence>
<evidence type="ECO:0000256" key="3">
    <source>
        <dbReference type="ARBA" id="ARBA00022989"/>
    </source>
</evidence>
<feature type="transmembrane region" description="Helical" evidence="6">
    <location>
        <begin position="57"/>
        <end position="75"/>
    </location>
</feature>
<feature type="compositionally biased region" description="Basic and acidic residues" evidence="5">
    <location>
        <begin position="349"/>
        <end position="361"/>
    </location>
</feature>
<feature type="transmembrane region" description="Helical" evidence="6">
    <location>
        <begin position="184"/>
        <end position="203"/>
    </location>
</feature>
<gene>
    <name evidence="7" type="ORF">ZT1A5_G9113</name>
</gene>
<feature type="compositionally biased region" description="Polar residues" evidence="5">
    <location>
        <begin position="1265"/>
        <end position="1285"/>
    </location>
</feature>
<feature type="transmembrane region" description="Helical" evidence="6">
    <location>
        <begin position="215"/>
        <end position="233"/>
    </location>
</feature>
<dbReference type="SMART" id="SM00679">
    <property type="entry name" value="CTNS"/>
    <property type="match status" value="2"/>
</dbReference>
<evidence type="ECO:0008006" key="9">
    <source>
        <dbReference type="Google" id="ProtNLM"/>
    </source>
</evidence>
<accession>A0A1Y6LW72</accession>
<feature type="compositionally biased region" description="Basic and acidic residues" evidence="5">
    <location>
        <begin position="861"/>
        <end position="875"/>
    </location>
</feature>
<feature type="compositionally biased region" description="Low complexity" evidence="5">
    <location>
        <begin position="1253"/>
        <end position="1264"/>
    </location>
</feature>
<keyword evidence="3 6" id="KW-1133">Transmembrane helix</keyword>
<feature type="compositionally biased region" description="Low complexity" evidence="5">
    <location>
        <begin position="1225"/>
        <end position="1241"/>
    </location>
</feature>
<feature type="transmembrane region" description="Helical" evidence="6">
    <location>
        <begin position="245"/>
        <end position="265"/>
    </location>
</feature>
<dbReference type="Proteomes" id="UP000215453">
    <property type="component" value="Chromosome 9"/>
</dbReference>
<dbReference type="InterPro" id="IPR051415">
    <property type="entry name" value="LAAT-1"/>
</dbReference>
<feature type="transmembrane region" description="Helical" evidence="6">
    <location>
        <begin position="20"/>
        <end position="37"/>
    </location>
</feature>
<feature type="compositionally biased region" description="Polar residues" evidence="5">
    <location>
        <begin position="847"/>
        <end position="856"/>
    </location>
</feature>
<feature type="compositionally biased region" description="Basic residues" evidence="5">
    <location>
        <begin position="682"/>
        <end position="700"/>
    </location>
</feature>
<evidence type="ECO:0000313" key="7">
    <source>
        <dbReference type="EMBL" id="SMY27668.1"/>
    </source>
</evidence>
<keyword evidence="4 6" id="KW-0472">Membrane</keyword>
<dbReference type="Gene3D" id="1.20.1280.290">
    <property type="match status" value="2"/>
</dbReference>
<evidence type="ECO:0000256" key="1">
    <source>
        <dbReference type="ARBA" id="ARBA00004141"/>
    </source>
</evidence>
<feature type="region of interest" description="Disordered" evidence="5">
    <location>
        <begin position="1145"/>
        <end position="1366"/>
    </location>
</feature>
<feature type="compositionally biased region" description="Polar residues" evidence="5">
    <location>
        <begin position="1207"/>
        <end position="1216"/>
    </location>
</feature>
<feature type="compositionally biased region" description="Low complexity" evidence="5">
    <location>
        <begin position="925"/>
        <end position="948"/>
    </location>
</feature>
<evidence type="ECO:0000313" key="8">
    <source>
        <dbReference type="Proteomes" id="UP000215453"/>
    </source>
</evidence>
<feature type="compositionally biased region" description="Basic and acidic residues" evidence="5">
    <location>
        <begin position="822"/>
        <end position="834"/>
    </location>
</feature>
<evidence type="ECO:0000256" key="6">
    <source>
        <dbReference type="SAM" id="Phobius"/>
    </source>
</evidence>
<sequence>MSLTMEDLHPRCEHLAHPHWFPVTLASVLVVGILISYLPQHYKIFARRSSEGLSPWWVLLGGISSIAAIANILVLPASRRDMSCCKELEGGACAAALLGVAQIGVQFTSFMIIVLLFLVFFPRSEAEVQDLTASTASLTHSNPAKRSDQLIVGASIFVSLFAVLMVSLVLVFRIPSKTQIWADALGTVSGVLAGVQYLPQIYYTWVLKDLKSLSMGTLVIQAPGAFLFAFSLWQRVGWEGWSTWLVYIVTGALQVVLLVMAVRYWSRSKEGDASNYASEDEQDIPSIAAEDLAALRAKEKKRYVIPADSRILVLGKEVVKFFTQTPGHPLRPLTWPLNEPAARKGVRRRGNEGSRHPKPDTTSHSMWNLRNSVRFPWRRSAQPTGSDALAQLEAGRLLQIKADRLLQLRIEQEQVFDALVTAPDTLFHGLSISTSAAVIPDRDGAATSPRPPQLALAPAIHNVYDESCLHCRRTILPSLPLPSWTLCPQERLRLLQAGRPAVEFQKRLPYSFQMSLPALSGGRISMTQRPSFGLVQSTETKFPPRGARSGEEQGDWMRVLRGTRLWERERVLRRNWARGVRITNDNVDQVGREDLMLEEKKETFTRMVGRRLSRAASVVWTAGLSLGRSTVGRPSVVGNIRRMSTAVGRNRPATTTTIAEAATPGIPSAVSATHRTGPKPFKASRKASRSVPKAPHRKAQRPPQSRVSHPERQPPSYRRASVQTTFRRKPFPKRPSIQLILSQPAHPTRAAHPTELAMFVPDEPTTRVQLQTERWYTIISTTEKKRMLRTADVEFGLDEWTFWTVTADGRWEAIRRDLHSEPRGAKEKRQDLMRRGTLPVEWKQSDTESSASTPLSHPSKYIREEARIQPEETDRPSTPIMARPLLQRSISAPINDSKWRPTAGPPPTPRLQHRQLTPYGHAVIPLPSSTSQPSSSRAGRASRPARPSLVNPRWSFSLSLSKTAGGVRIPDAIDEDGTSETAARNGSDAEIVFEQPGQDDIGAEGAWGPDPIFDGGDSTSYFDWRPVKFGRSGDPAKRRGGRMASVDVGPFGELRLNAPTEGADQFEEDPSKRIEAPLTREDLWVRSFRTVIGRLSKSRAQHIVSSRRRAAARKRETLGIASRWDDIRKTHRELRGDLFRLESTRQSSLSSVDRIDPGIKTTPPLLSMEPTQEEWPRPKLKGTAAPSSAPAPMEPPTAKENMPPISTILQNRQDSSPGPRGERLSSPVVQRRSQGSSRSESATTLGTKRPSSRRSLSSGPRLGSTSFVRSSILRSISYVASQGRSPSGFDGVEDSASVQEHAAGMSAFPPAAGNDVDNEEDDGPRRDTVANDQARASGDAEKKEQDKRLRNSTSVDRDQSAGGERG</sequence>
<name>A0A1Y6LW72_ZYMTR</name>
<feature type="transmembrane region" description="Helical" evidence="6">
    <location>
        <begin position="150"/>
        <end position="172"/>
    </location>
</feature>
<dbReference type="InterPro" id="IPR006603">
    <property type="entry name" value="PQ-loop_rpt"/>
</dbReference>
<evidence type="ECO:0000256" key="2">
    <source>
        <dbReference type="ARBA" id="ARBA00022692"/>
    </source>
</evidence>
<dbReference type="PANTHER" id="PTHR16201:SF11">
    <property type="entry name" value="PQ-LOOP REPEAT-CONTAINING PROTEIN"/>
    <property type="match status" value="1"/>
</dbReference>
<comment type="subcellular location">
    <subcellularLocation>
        <location evidence="1">Membrane</location>
        <topology evidence="1">Multi-pass membrane protein</topology>
    </subcellularLocation>
</comment>
<keyword evidence="2 6" id="KW-0812">Transmembrane</keyword>
<dbReference type="PANTHER" id="PTHR16201">
    <property type="entry name" value="SEVEN TRANSMEMBRANE PROTEIN 1-RELATED"/>
    <property type="match status" value="1"/>
</dbReference>
<feature type="compositionally biased region" description="Low complexity" evidence="5">
    <location>
        <begin position="653"/>
        <end position="663"/>
    </location>
</feature>
<dbReference type="Pfam" id="PF04193">
    <property type="entry name" value="PQ-loop"/>
    <property type="match status" value="2"/>
</dbReference>
<organism evidence="7 8">
    <name type="scientific">Zymoseptoria tritici ST99CH_1A5</name>
    <dbReference type="NCBI Taxonomy" id="1276529"/>
    <lineage>
        <taxon>Eukaryota</taxon>
        <taxon>Fungi</taxon>
        <taxon>Dikarya</taxon>
        <taxon>Ascomycota</taxon>
        <taxon>Pezizomycotina</taxon>
        <taxon>Dothideomycetes</taxon>
        <taxon>Dothideomycetidae</taxon>
        <taxon>Mycosphaerellales</taxon>
        <taxon>Mycosphaerellaceae</taxon>
        <taxon>Zymoseptoria</taxon>
    </lineage>
</organism>
<feature type="transmembrane region" description="Helical" evidence="6">
    <location>
        <begin position="96"/>
        <end position="121"/>
    </location>
</feature>
<feature type="compositionally biased region" description="Basic and acidic residues" evidence="5">
    <location>
        <begin position="1338"/>
        <end position="1366"/>
    </location>
</feature>